<evidence type="ECO:0000313" key="2">
    <source>
        <dbReference type="RefSeq" id="XP_019098364.1"/>
    </source>
</evidence>
<gene>
    <name evidence="2" type="primary">LOC109131652</name>
</gene>
<sequence>MSCFKLPKSVTSDLESLLMNFWWERNSNKRGIPWIAWNKLKLSKKEGGLGFRDLEKFNDALLAKQAWRLIQHPNSLFAKVMKAHYYKDDPVLDAKPRKNQSYGWSFLLLGLDLIKRGTRYIVGDEKSIRVGIDNVLPSHPPRPVTHQSPDPNLSIDHFIDAGGSYRSWDTSKIASLITAED</sequence>
<protein>
    <submittedName>
        <fullName evidence="2">Uncharacterized protein LOC109131652</fullName>
    </submittedName>
</protein>
<feature type="non-terminal residue" evidence="2">
    <location>
        <position position="181"/>
    </location>
</feature>
<dbReference type="RefSeq" id="XP_019098364.1">
    <property type="nucleotide sequence ID" value="XM_019242819.1"/>
</dbReference>
<evidence type="ECO:0000313" key="1">
    <source>
        <dbReference type="Proteomes" id="UP000694864"/>
    </source>
</evidence>
<accession>A0ABM1RH76</accession>
<organism evidence="1 2">
    <name type="scientific">Camelina sativa</name>
    <name type="common">False flax</name>
    <name type="synonym">Myagrum sativum</name>
    <dbReference type="NCBI Taxonomy" id="90675"/>
    <lineage>
        <taxon>Eukaryota</taxon>
        <taxon>Viridiplantae</taxon>
        <taxon>Streptophyta</taxon>
        <taxon>Embryophyta</taxon>
        <taxon>Tracheophyta</taxon>
        <taxon>Spermatophyta</taxon>
        <taxon>Magnoliopsida</taxon>
        <taxon>eudicotyledons</taxon>
        <taxon>Gunneridae</taxon>
        <taxon>Pentapetalae</taxon>
        <taxon>rosids</taxon>
        <taxon>malvids</taxon>
        <taxon>Brassicales</taxon>
        <taxon>Brassicaceae</taxon>
        <taxon>Camelineae</taxon>
        <taxon>Camelina</taxon>
    </lineage>
</organism>
<dbReference type="PANTHER" id="PTHR33116:SF86">
    <property type="entry name" value="REVERSE TRANSCRIPTASE DOMAIN-CONTAINING PROTEIN"/>
    <property type="match status" value="1"/>
</dbReference>
<reference evidence="2" key="2">
    <citation type="submission" date="2025-08" db="UniProtKB">
        <authorList>
            <consortium name="RefSeq"/>
        </authorList>
    </citation>
    <scope>IDENTIFICATION</scope>
    <source>
        <tissue evidence="2">Leaf</tissue>
    </source>
</reference>
<dbReference type="GeneID" id="109131652"/>
<dbReference type="Proteomes" id="UP000694864">
    <property type="component" value="Unplaced"/>
</dbReference>
<dbReference type="PANTHER" id="PTHR33116">
    <property type="entry name" value="REVERSE TRANSCRIPTASE ZINC-BINDING DOMAIN-CONTAINING PROTEIN-RELATED-RELATED"/>
    <property type="match status" value="1"/>
</dbReference>
<proteinExistence type="predicted"/>
<name>A0ABM1RH76_CAMSA</name>
<keyword evidence="1" id="KW-1185">Reference proteome</keyword>
<reference evidence="1" key="1">
    <citation type="journal article" date="2014" name="Nat. Commun.">
        <title>The emerging biofuel crop Camelina sativa retains a highly undifferentiated hexaploid genome structure.</title>
        <authorList>
            <person name="Kagale S."/>
            <person name="Koh C."/>
            <person name="Nixon J."/>
            <person name="Bollina V."/>
            <person name="Clarke W.E."/>
            <person name="Tuteja R."/>
            <person name="Spillane C."/>
            <person name="Robinson S.J."/>
            <person name="Links M.G."/>
            <person name="Clarke C."/>
            <person name="Higgins E.E."/>
            <person name="Huebert T."/>
            <person name="Sharpe A.G."/>
            <person name="Parkin I.A."/>
        </authorList>
    </citation>
    <scope>NUCLEOTIDE SEQUENCE [LARGE SCALE GENOMIC DNA]</scope>
    <source>
        <strain evidence="1">cv. DH55</strain>
    </source>
</reference>